<keyword evidence="1" id="KW-1133">Transmembrane helix</keyword>
<dbReference type="EMBL" id="PGTK01000006">
    <property type="protein sequence ID" value="PJF30799.1"/>
    <property type="molecule type" value="Genomic_DNA"/>
</dbReference>
<dbReference type="AlphaFoldDB" id="A0A2M8NZT0"/>
<comment type="caution">
    <text evidence="2">The sequence shown here is derived from an EMBL/GenBank/DDBJ whole genome shotgun (WGS) entry which is preliminary data.</text>
</comment>
<protein>
    <submittedName>
        <fullName evidence="2">Uncharacterized protein</fullName>
    </submittedName>
</protein>
<evidence type="ECO:0000313" key="3">
    <source>
        <dbReference type="Proteomes" id="UP000228921"/>
    </source>
</evidence>
<organism evidence="2 3">
    <name type="scientific">Candidatus Thermofonsia Clade 1 bacterium</name>
    <dbReference type="NCBI Taxonomy" id="2364210"/>
    <lineage>
        <taxon>Bacteria</taxon>
        <taxon>Bacillati</taxon>
        <taxon>Chloroflexota</taxon>
        <taxon>Candidatus Thermofontia</taxon>
        <taxon>Candidatus Thermofonsia Clade 1</taxon>
    </lineage>
</organism>
<keyword evidence="1" id="KW-0472">Membrane</keyword>
<reference evidence="2 3" key="1">
    <citation type="submission" date="2017-11" db="EMBL/GenBank/DDBJ databases">
        <title>Evolution of Phototrophy in the Chloroflexi Phylum Driven by Horizontal Gene Transfer.</title>
        <authorList>
            <person name="Ward L.M."/>
            <person name="Hemp J."/>
            <person name="Shih P.M."/>
            <person name="Mcglynn S.E."/>
            <person name="Fischer W."/>
        </authorList>
    </citation>
    <scope>NUCLEOTIDE SEQUENCE [LARGE SCALE GENOMIC DNA]</scope>
    <source>
        <strain evidence="2">CP2_2F</strain>
    </source>
</reference>
<sequence length="88" mass="9527">MTERPTPPTEIVPAPRRNWKMPIYLIGGAIGALLGFLSAHFYTRSAEENNGGKPPKPISTADLFRLSLAAIALLRQISDLGANRGGKR</sequence>
<name>A0A2M8NZT0_9CHLR</name>
<keyword evidence="1" id="KW-0812">Transmembrane</keyword>
<gene>
    <name evidence="2" type="ORF">CUN51_06340</name>
</gene>
<evidence type="ECO:0000313" key="2">
    <source>
        <dbReference type="EMBL" id="PJF30799.1"/>
    </source>
</evidence>
<dbReference type="Proteomes" id="UP000228921">
    <property type="component" value="Unassembled WGS sequence"/>
</dbReference>
<proteinExistence type="predicted"/>
<feature type="transmembrane region" description="Helical" evidence="1">
    <location>
        <begin position="21"/>
        <end position="43"/>
    </location>
</feature>
<evidence type="ECO:0000256" key="1">
    <source>
        <dbReference type="SAM" id="Phobius"/>
    </source>
</evidence>
<accession>A0A2M8NZT0</accession>